<protein>
    <submittedName>
        <fullName evidence="1">Uncharacterized protein</fullName>
    </submittedName>
</protein>
<gene>
    <name evidence="1" type="ORF">BcellWH2_01641</name>
</gene>
<dbReference type="KEGG" id="bcel:BcellWH2_01641"/>
<dbReference type="EMBL" id="CP012801">
    <property type="protein sequence ID" value="ALJ58894.1"/>
    <property type="molecule type" value="Genomic_DNA"/>
</dbReference>
<dbReference type="Proteomes" id="UP000061809">
    <property type="component" value="Chromosome"/>
</dbReference>
<name>A0A0P0GD97_9BACE</name>
<evidence type="ECO:0000313" key="2">
    <source>
        <dbReference type="Proteomes" id="UP000061809"/>
    </source>
</evidence>
<evidence type="ECO:0000313" key="1">
    <source>
        <dbReference type="EMBL" id="ALJ58894.1"/>
    </source>
</evidence>
<dbReference type="AlphaFoldDB" id="A0A0P0GD97"/>
<organism evidence="1 2">
    <name type="scientific">Bacteroides cellulosilyticus</name>
    <dbReference type="NCBI Taxonomy" id="246787"/>
    <lineage>
        <taxon>Bacteria</taxon>
        <taxon>Pseudomonadati</taxon>
        <taxon>Bacteroidota</taxon>
        <taxon>Bacteroidia</taxon>
        <taxon>Bacteroidales</taxon>
        <taxon>Bacteroidaceae</taxon>
        <taxon>Bacteroides</taxon>
    </lineage>
</organism>
<proteinExistence type="predicted"/>
<accession>A0A0P0GD97</accession>
<reference evidence="1 2" key="1">
    <citation type="journal article" date="2015" name="Science">
        <title>Genetic determinants of in vivo fitness and diet responsiveness in multiple human gut Bacteroides.</title>
        <authorList>
            <person name="Wu M."/>
            <person name="McNulty N.P."/>
            <person name="Rodionov D.A."/>
            <person name="Khoroshkin M.S."/>
            <person name="Griffin N.W."/>
            <person name="Cheng J."/>
            <person name="Latreille P."/>
            <person name="Kerstetter R.A."/>
            <person name="Terrapon N."/>
            <person name="Henrissat B."/>
            <person name="Osterman A.L."/>
            <person name="Gordon J.I."/>
        </authorList>
    </citation>
    <scope>NUCLEOTIDE SEQUENCE [LARGE SCALE GENOMIC DNA]</scope>
    <source>
        <strain evidence="1 2">WH2</strain>
    </source>
</reference>
<sequence length="46" mass="5427">MNLSLQQKYNKFVLQLSQTAVLPNLSLLFDEFTFVYTPYVCLVRKL</sequence>